<evidence type="ECO:0000313" key="2">
    <source>
        <dbReference type="EMBL" id="KAG1802471.1"/>
    </source>
</evidence>
<keyword evidence="1" id="KW-0472">Membrane</keyword>
<keyword evidence="3" id="KW-1185">Reference proteome</keyword>
<organism evidence="2 3">
    <name type="scientific">Suillus subaureus</name>
    <dbReference type="NCBI Taxonomy" id="48587"/>
    <lineage>
        <taxon>Eukaryota</taxon>
        <taxon>Fungi</taxon>
        <taxon>Dikarya</taxon>
        <taxon>Basidiomycota</taxon>
        <taxon>Agaricomycotina</taxon>
        <taxon>Agaricomycetes</taxon>
        <taxon>Agaricomycetidae</taxon>
        <taxon>Boletales</taxon>
        <taxon>Suillineae</taxon>
        <taxon>Suillaceae</taxon>
        <taxon>Suillus</taxon>
    </lineage>
</organism>
<keyword evidence="1" id="KW-0812">Transmembrane</keyword>
<feature type="transmembrane region" description="Helical" evidence="1">
    <location>
        <begin position="12"/>
        <end position="31"/>
    </location>
</feature>
<reference evidence="2" key="1">
    <citation type="journal article" date="2020" name="New Phytol.">
        <title>Comparative genomics reveals dynamic genome evolution in host specialist ectomycorrhizal fungi.</title>
        <authorList>
            <person name="Lofgren L.A."/>
            <person name="Nguyen N.H."/>
            <person name="Vilgalys R."/>
            <person name="Ruytinx J."/>
            <person name="Liao H.L."/>
            <person name="Branco S."/>
            <person name="Kuo A."/>
            <person name="LaButti K."/>
            <person name="Lipzen A."/>
            <person name="Andreopoulos W."/>
            <person name="Pangilinan J."/>
            <person name="Riley R."/>
            <person name="Hundley H."/>
            <person name="Na H."/>
            <person name="Barry K."/>
            <person name="Grigoriev I.V."/>
            <person name="Stajich J.E."/>
            <person name="Kennedy P.G."/>
        </authorList>
    </citation>
    <scope>NUCLEOTIDE SEQUENCE</scope>
    <source>
        <strain evidence="2">MN1</strain>
    </source>
</reference>
<comment type="caution">
    <text evidence="2">The sequence shown here is derived from an EMBL/GenBank/DDBJ whole genome shotgun (WGS) entry which is preliminary data.</text>
</comment>
<dbReference type="GeneID" id="64635287"/>
<proteinExistence type="predicted"/>
<keyword evidence="1" id="KW-1133">Transmembrane helix</keyword>
<dbReference type="RefSeq" id="XP_041186290.1">
    <property type="nucleotide sequence ID" value="XM_041341271.1"/>
</dbReference>
<dbReference type="Proteomes" id="UP000807769">
    <property type="component" value="Unassembled WGS sequence"/>
</dbReference>
<accession>A0A9P7DT14</accession>
<evidence type="ECO:0000256" key="1">
    <source>
        <dbReference type="SAM" id="Phobius"/>
    </source>
</evidence>
<dbReference type="AlphaFoldDB" id="A0A9P7DT14"/>
<name>A0A9P7DT14_9AGAM</name>
<dbReference type="EMBL" id="JABBWG010000078">
    <property type="protein sequence ID" value="KAG1802471.1"/>
    <property type="molecule type" value="Genomic_DNA"/>
</dbReference>
<gene>
    <name evidence="2" type="ORF">BJ212DRAFT_1487357</name>
</gene>
<evidence type="ECO:0000313" key="3">
    <source>
        <dbReference type="Proteomes" id="UP000807769"/>
    </source>
</evidence>
<sequence>MPIAPVVSVNLLNLVQTLIITSSLLVGYLIVGTLSPSCGAELSSANHHHADVIHTSSTSLRRTSAAYTVQSTKASSIPSNELTEIVDEPDAKELVGTEQAKARSCASSTASTNSNPAQGCILIDGRDIRTVTLSGLRRAIGVAP</sequence>
<protein>
    <submittedName>
        <fullName evidence="2">Uncharacterized protein</fullName>
    </submittedName>
</protein>